<dbReference type="InterPro" id="IPR036047">
    <property type="entry name" value="F-box-like_dom_sf"/>
</dbReference>
<dbReference type="Gene3D" id="1.20.1280.50">
    <property type="match status" value="1"/>
</dbReference>
<dbReference type="PANTHER" id="PTHR31293:SF16">
    <property type="entry name" value="RNI-LIKE SUPERFAMILY PROTEIN"/>
    <property type="match status" value="1"/>
</dbReference>
<evidence type="ECO:0000313" key="5">
    <source>
        <dbReference type="EnsemblPlants" id="KEH43432"/>
    </source>
</evidence>
<dbReference type="EMBL" id="CM001217">
    <property type="protein sequence ID" value="KEH43432.1"/>
    <property type="molecule type" value="Genomic_DNA"/>
</dbReference>
<dbReference type="Pfam" id="PF00646">
    <property type="entry name" value="F-box"/>
    <property type="match status" value="1"/>
</dbReference>
<dbReference type="EMBL" id="PSQE01000001">
    <property type="protein sequence ID" value="RHN81368.1"/>
    <property type="molecule type" value="Genomic_DNA"/>
</dbReference>
<dbReference type="PANTHER" id="PTHR31293">
    <property type="entry name" value="RNI-LIKE SUPERFAMILY PROTEIN"/>
    <property type="match status" value="1"/>
</dbReference>
<dbReference type="SMART" id="SM00256">
    <property type="entry name" value="FBOX"/>
    <property type="match status" value="1"/>
</dbReference>
<feature type="domain" description="F-box" evidence="1">
    <location>
        <begin position="11"/>
        <end position="52"/>
    </location>
</feature>
<protein>
    <submittedName>
        <fullName evidence="3">F-box/RNI superfamily protein</fullName>
    </submittedName>
    <submittedName>
        <fullName evidence="4">Putative F-box domain-containing protein</fullName>
    </submittedName>
</protein>
<accession>I3SC98</accession>
<dbReference type="Proteomes" id="UP000265566">
    <property type="component" value="Chromosome 1"/>
</dbReference>
<dbReference type="Gramene" id="rna5393">
    <property type="protein sequence ID" value="RHN81368.1"/>
    <property type="gene ID" value="gene5393"/>
</dbReference>
<sequence>MAEEEDIISTLPDAILCHILSFLETNYADATSVLSKRWNHLWRSVHTLRFITQVTDHNSNHDFIDFVYSVLLSRDPALPIKTFHLEVTFHPTKSAAMTYPRILEKMMT</sequence>
<gene>
    <name evidence="3" type="ordered locus">MTR_1g492880</name>
    <name evidence="4" type="ORF">MtrunA17_Chr1g0198241</name>
</gene>
<dbReference type="InterPro" id="IPR055294">
    <property type="entry name" value="FBL60-like"/>
</dbReference>
<dbReference type="STRING" id="3880.I3SC98"/>
<evidence type="ECO:0000313" key="4">
    <source>
        <dbReference type="EMBL" id="RHN81368.1"/>
    </source>
</evidence>
<dbReference type="Proteomes" id="UP000002051">
    <property type="component" value="Unassembled WGS sequence"/>
</dbReference>
<dbReference type="EMBL" id="BT138095">
    <property type="protein sequence ID" value="AFK37890.1"/>
    <property type="molecule type" value="mRNA"/>
</dbReference>
<organism evidence="2">
    <name type="scientific">Medicago truncatula</name>
    <name type="common">Barrel medic</name>
    <name type="synonym">Medicago tribuloides</name>
    <dbReference type="NCBI Taxonomy" id="3880"/>
    <lineage>
        <taxon>Eukaryota</taxon>
        <taxon>Viridiplantae</taxon>
        <taxon>Streptophyta</taxon>
        <taxon>Embryophyta</taxon>
        <taxon>Tracheophyta</taxon>
        <taxon>Spermatophyta</taxon>
        <taxon>Magnoliopsida</taxon>
        <taxon>eudicotyledons</taxon>
        <taxon>Gunneridae</taxon>
        <taxon>Pentapetalae</taxon>
        <taxon>rosids</taxon>
        <taxon>fabids</taxon>
        <taxon>Fabales</taxon>
        <taxon>Fabaceae</taxon>
        <taxon>Papilionoideae</taxon>
        <taxon>50 kb inversion clade</taxon>
        <taxon>NPAAA clade</taxon>
        <taxon>Hologalegina</taxon>
        <taxon>IRL clade</taxon>
        <taxon>Trifolieae</taxon>
        <taxon>Medicago</taxon>
    </lineage>
</organism>
<reference evidence="2" key="2">
    <citation type="submission" date="2012-05" db="EMBL/GenBank/DDBJ databases">
        <authorList>
            <person name="Krishnakumar V."/>
            <person name="Cheung F."/>
            <person name="Xiao Y."/>
            <person name="Chan A."/>
            <person name="Moskal W.A."/>
            <person name="Town C.D."/>
        </authorList>
    </citation>
    <scope>NUCLEOTIDE SEQUENCE</scope>
</reference>
<reference evidence="5" key="4">
    <citation type="submission" date="2015-04" db="UniProtKB">
        <authorList>
            <consortium name="EnsemblPlants"/>
        </authorList>
    </citation>
    <scope>IDENTIFICATION</scope>
    <source>
        <strain evidence="5">cv. Jemalong A17</strain>
    </source>
</reference>
<evidence type="ECO:0000313" key="6">
    <source>
        <dbReference type="Proteomes" id="UP000002051"/>
    </source>
</evidence>
<dbReference type="EnsemblPlants" id="KEH43432">
    <property type="protein sequence ID" value="KEH43432"/>
    <property type="gene ID" value="MTR_1g492880"/>
</dbReference>
<evidence type="ECO:0000259" key="1">
    <source>
        <dbReference type="SMART" id="SM00256"/>
    </source>
</evidence>
<name>I3SC98_MEDTR</name>
<keyword evidence="6" id="KW-1185">Reference proteome</keyword>
<reference evidence="4" key="5">
    <citation type="journal article" date="2018" name="Nat. Plants">
        <title>Whole-genome landscape of Medicago truncatula symbiotic genes.</title>
        <authorList>
            <person name="Pecrix Y."/>
            <person name="Gamas P."/>
            <person name="Carrere S."/>
        </authorList>
    </citation>
    <scope>NUCLEOTIDE SEQUENCE</scope>
    <source>
        <tissue evidence="4">Leaves</tissue>
    </source>
</reference>
<dbReference type="SUPFAM" id="SSF81383">
    <property type="entry name" value="F-box domain"/>
    <property type="match status" value="1"/>
</dbReference>
<evidence type="ECO:0000313" key="3">
    <source>
        <dbReference type="EMBL" id="KEH43432.1"/>
    </source>
</evidence>
<dbReference type="InterPro" id="IPR053781">
    <property type="entry name" value="F-box_AtFBL13-like"/>
</dbReference>
<evidence type="ECO:0000313" key="2">
    <source>
        <dbReference type="EMBL" id="AFK37890.1"/>
    </source>
</evidence>
<reference evidence="3 6" key="3">
    <citation type="journal article" date="2014" name="BMC Genomics">
        <title>An improved genome release (version Mt4.0) for the model legume Medicago truncatula.</title>
        <authorList>
            <person name="Tang H."/>
            <person name="Krishnakumar V."/>
            <person name="Bidwell S."/>
            <person name="Rosen B."/>
            <person name="Chan A."/>
            <person name="Zhou S."/>
            <person name="Gentzbittel L."/>
            <person name="Childs K.L."/>
            <person name="Yandell M."/>
            <person name="Gundlach H."/>
            <person name="Mayer K.F."/>
            <person name="Schwartz D.C."/>
            <person name="Town C.D."/>
        </authorList>
    </citation>
    <scope>GENOME REANNOTATION</scope>
    <source>
        <strain evidence="3">A17</strain>
        <strain evidence="5 6">cv. Jemalong A17</strain>
    </source>
</reference>
<proteinExistence type="evidence at transcript level"/>
<dbReference type="CDD" id="cd22160">
    <property type="entry name" value="F-box_AtFBL13-like"/>
    <property type="match status" value="1"/>
</dbReference>
<dbReference type="AlphaFoldDB" id="I3SC98"/>
<reference evidence="3 6" key="1">
    <citation type="journal article" date="2011" name="Nature">
        <title>The Medicago genome provides insight into the evolution of rhizobial symbioses.</title>
        <authorList>
            <person name="Young N.D."/>
            <person name="Debelle F."/>
            <person name="Oldroyd G.E."/>
            <person name="Geurts R."/>
            <person name="Cannon S.B."/>
            <person name="Udvardi M.K."/>
            <person name="Benedito V.A."/>
            <person name="Mayer K.F."/>
            <person name="Gouzy J."/>
            <person name="Schoof H."/>
            <person name="Van de Peer Y."/>
            <person name="Proost S."/>
            <person name="Cook D.R."/>
            <person name="Meyers B.C."/>
            <person name="Spannagl M."/>
            <person name="Cheung F."/>
            <person name="De Mita S."/>
            <person name="Krishnakumar V."/>
            <person name="Gundlach H."/>
            <person name="Zhou S."/>
            <person name="Mudge J."/>
            <person name="Bharti A.K."/>
            <person name="Murray J.D."/>
            <person name="Naoumkina M.A."/>
            <person name="Rosen B."/>
            <person name="Silverstein K.A."/>
            <person name="Tang H."/>
            <person name="Rombauts S."/>
            <person name="Zhao P.X."/>
            <person name="Zhou P."/>
            <person name="Barbe V."/>
            <person name="Bardou P."/>
            <person name="Bechner M."/>
            <person name="Bellec A."/>
            <person name="Berger A."/>
            <person name="Berges H."/>
            <person name="Bidwell S."/>
            <person name="Bisseling T."/>
            <person name="Choisne N."/>
            <person name="Couloux A."/>
            <person name="Denny R."/>
            <person name="Deshpande S."/>
            <person name="Dai X."/>
            <person name="Doyle J.J."/>
            <person name="Dudez A.M."/>
            <person name="Farmer A.D."/>
            <person name="Fouteau S."/>
            <person name="Franken C."/>
            <person name="Gibelin C."/>
            <person name="Gish J."/>
            <person name="Goldstein S."/>
            <person name="Gonzalez A.J."/>
            <person name="Green P.J."/>
            <person name="Hallab A."/>
            <person name="Hartog M."/>
            <person name="Hua A."/>
            <person name="Humphray S.J."/>
            <person name="Jeong D.H."/>
            <person name="Jing Y."/>
            <person name="Jocker A."/>
            <person name="Kenton S.M."/>
            <person name="Kim D.J."/>
            <person name="Klee K."/>
            <person name="Lai H."/>
            <person name="Lang C."/>
            <person name="Lin S."/>
            <person name="Macmil S.L."/>
            <person name="Magdelenat G."/>
            <person name="Matthews L."/>
            <person name="McCorrison J."/>
            <person name="Monaghan E.L."/>
            <person name="Mun J.H."/>
            <person name="Najar F.Z."/>
            <person name="Nicholson C."/>
            <person name="Noirot C."/>
            <person name="O'Bleness M."/>
            <person name="Paule C.R."/>
            <person name="Poulain J."/>
            <person name="Prion F."/>
            <person name="Qin B."/>
            <person name="Qu C."/>
            <person name="Retzel E.F."/>
            <person name="Riddle C."/>
            <person name="Sallet E."/>
            <person name="Samain S."/>
            <person name="Samson N."/>
            <person name="Sanders I."/>
            <person name="Saurat O."/>
            <person name="Scarpelli C."/>
            <person name="Schiex T."/>
            <person name="Segurens B."/>
            <person name="Severin A.J."/>
            <person name="Sherrier D.J."/>
            <person name="Shi R."/>
            <person name="Sims S."/>
            <person name="Singer S.R."/>
            <person name="Sinharoy S."/>
            <person name="Sterck L."/>
            <person name="Viollet A."/>
            <person name="Wang B.B."/>
            <person name="Wang K."/>
            <person name="Wang M."/>
            <person name="Wang X."/>
            <person name="Warfsmann J."/>
            <person name="Weissenbach J."/>
            <person name="White D.D."/>
            <person name="White J.D."/>
            <person name="Wiley G.B."/>
            <person name="Wincker P."/>
            <person name="Xing Y."/>
            <person name="Yang L."/>
            <person name="Yao Z."/>
            <person name="Ying F."/>
            <person name="Zhai J."/>
            <person name="Zhou L."/>
            <person name="Zuber A."/>
            <person name="Denarie J."/>
            <person name="Dixon R.A."/>
            <person name="May G.D."/>
            <person name="Schwartz D.C."/>
            <person name="Rogers J."/>
            <person name="Quetier F."/>
            <person name="Town C.D."/>
            <person name="Roe B.A."/>
        </authorList>
    </citation>
    <scope>NUCLEOTIDE SEQUENCE [LARGE SCALE GENOMIC DNA]</scope>
    <source>
        <strain evidence="3">A17</strain>
        <strain evidence="5 6">cv. Jemalong A17</strain>
    </source>
</reference>
<dbReference type="InterPro" id="IPR001810">
    <property type="entry name" value="F-box_dom"/>
</dbReference>